<keyword evidence="2" id="KW-1185">Reference proteome</keyword>
<evidence type="ECO:0000313" key="1">
    <source>
        <dbReference type="EMBL" id="ACG80110.1"/>
    </source>
</evidence>
<dbReference type="OrthoDB" id="9787478at2"/>
<name>B4RID5_PHEZH</name>
<protein>
    <submittedName>
        <fullName evidence="1">ABC transporter ATP-binding protein</fullName>
    </submittedName>
</protein>
<evidence type="ECO:0000313" key="2">
    <source>
        <dbReference type="Proteomes" id="UP000001868"/>
    </source>
</evidence>
<dbReference type="Pfam" id="PF07505">
    <property type="entry name" value="DUF5131"/>
    <property type="match status" value="1"/>
</dbReference>
<accession>B4RID5</accession>
<dbReference type="InterPro" id="IPR011101">
    <property type="entry name" value="DUF5131"/>
</dbReference>
<sequence>MAETQIEWTDATWNPVAGCSIVTAGCTNCYAMEMARRLEAMGASKYRGLTRRSGGRTIWNGVVREDTAALEIPYAWKRPRKIFVNSMSDLFHEAVSDDFILSVWRVMRETPHHNYQILTKRPERMAEVVASCVPDVLPNVWLGTSVEDAQACGRVEHLRRAPAAIRFISFEPLIGPVGEVDLTGIHWAIVGGESGRAARPIREEWIDEIYERCGSYGTAFFFKQWGTWGKDNKRRSKKANGREYRGRTWNEMPIAPEL</sequence>
<dbReference type="HOGENOM" id="CLU_054184_0_1_5"/>
<keyword evidence="1" id="KW-0547">Nucleotide-binding</keyword>
<dbReference type="GO" id="GO:0005524">
    <property type="term" value="F:ATP binding"/>
    <property type="evidence" value="ECO:0007669"/>
    <property type="project" value="UniProtKB-KW"/>
</dbReference>
<keyword evidence="1" id="KW-0067">ATP-binding</keyword>
<proteinExistence type="predicted"/>
<geneLocation type="plasmid" evidence="2">
    <name>pHLK1</name>
</geneLocation>
<dbReference type="RefSeq" id="WP_012520410.1">
    <property type="nucleotide sequence ID" value="NC_011143.1"/>
</dbReference>
<dbReference type="eggNOG" id="COG4422">
    <property type="taxonomic scope" value="Bacteria"/>
</dbReference>
<dbReference type="KEGG" id="pzu:PHZ_p0167"/>
<dbReference type="Proteomes" id="UP000001868">
    <property type="component" value="Plasmid pHLK1"/>
</dbReference>
<gene>
    <name evidence="1" type="ordered locus">PHZ_p0167</name>
</gene>
<dbReference type="AlphaFoldDB" id="B4RID5"/>
<organism evidence="1 2">
    <name type="scientific">Phenylobacterium zucineum (strain HLK1)</name>
    <dbReference type="NCBI Taxonomy" id="450851"/>
    <lineage>
        <taxon>Bacteria</taxon>
        <taxon>Pseudomonadati</taxon>
        <taxon>Pseudomonadota</taxon>
        <taxon>Alphaproteobacteria</taxon>
        <taxon>Caulobacterales</taxon>
        <taxon>Caulobacteraceae</taxon>
        <taxon>Phenylobacterium</taxon>
    </lineage>
</organism>
<dbReference type="EMBL" id="CP000748">
    <property type="protein sequence ID" value="ACG80110.1"/>
    <property type="molecule type" value="Genomic_DNA"/>
</dbReference>
<keyword evidence="1" id="KW-0614">Plasmid</keyword>
<reference evidence="1 2" key="1">
    <citation type="journal article" date="2008" name="BMC Genomics">
        <title>Complete genome of Phenylobacterium zucineum - a novel facultative intracellular bacterium isolated from human erythroleukemia cell line K562.</title>
        <authorList>
            <person name="Luo Y."/>
            <person name="Xu X."/>
            <person name="Ding Z."/>
            <person name="Liu Z."/>
            <person name="Zhang B."/>
            <person name="Yan Z."/>
            <person name="Sun J."/>
            <person name="Hu S."/>
            <person name="Hu X."/>
        </authorList>
    </citation>
    <scope>NUCLEOTIDE SEQUENCE [LARGE SCALE GENOMIC DNA]</scope>
    <source>
        <strain evidence="2">HLK1</strain>
        <plasmid evidence="2">HLK1</plasmid>
        <plasmid evidence="2">Plasmid pHLK1</plasmid>
    </source>
</reference>